<feature type="region of interest" description="Disordered" evidence="1">
    <location>
        <begin position="136"/>
        <end position="165"/>
    </location>
</feature>
<keyword evidence="3" id="KW-1185">Reference proteome</keyword>
<feature type="compositionally biased region" description="Basic residues" evidence="1">
    <location>
        <begin position="66"/>
        <end position="76"/>
    </location>
</feature>
<dbReference type="STRING" id="92696.A0A4R0RZU4"/>
<dbReference type="InterPro" id="IPR013943">
    <property type="entry name" value="Pet127"/>
</dbReference>
<dbReference type="AlphaFoldDB" id="A0A4R0RZU4"/>
<evidence type="ECO:0000313" key="2">
    <source>
        <dbReference type="EMBL" id="TCD70148.1"/>
    </source>
</evidence>
<organism evidence="2 3">
    <name type="scientific">Steccherinum ochraceum</name>
    <dbReference type="NCBI Taxonomy" id="92696"/>
    <lineage>
        <taxon>Eukaryota</taxon>
        <taxon>Fungi</taxon>
        <taxon>Dikarya</taxon>
        <taxon>Basidiomycota</taxon>
        <taxon>Agaricomycotina</taxon>
        <taxon>Agaricomycetes</taxon>
        <taxon>Polyporales</taxon>
        <taxon>Steccherinaceae</taxon>
        <taxon>Steccherinum</taxon>
    </lineage>
</organism>
<gene>
    <name evidence="2" type="ORF">EIP91_004618</name>
</gene>
<name>A0A4R0RZU4_9APHY</name>
<evidence type="ECO:0000313" key="3">
    <source>
        <dbReference type="Proteomes" id="UP000292702"/>
    </source>
</evidence>
<sequence length="858" mass="96486">MSTIGLVSKTTALLWKASSSSANGARQFSQTLPSLASQRRSKKSQTKAVANASAALKFVTASNSVVKKKATRKRKRKSDEKKPLKPEAVLPPHLQKSEVSLLGPSWPYAKPGGSLEQEAPLKYTTQLENVDSKYLQNLPSSDSSFEPESPPHTEEKPPPPYPYSQTVSGTLDITKTPFGQDLKPPSEQRPIATLAHGLDRVLFNPGVHWLRDPRSRVYNFSPWLQTVPQLSTFDFDKVTGFIRSSRDDDLFKVALREKCQFAGSTSSVTGMLAQIYFLLSKFQPVNLRKLSKDFDHKANFTSGQKLPVSVILNYKDGVYLADSDKGDPSEMGSTVLSYMGTMLEKFLTVPKAEFQEYLRNADPSVMPHRDHRREAYRYAKFGSYVIRSQLDAQDTRLPGTGVFDIKTRAAKPLRLDPFNTEEGSGYLIKTLHGEFESFESEYHDLIRSAFLKYSFQARIGNMDGVLVTYHNTSQIFGFQYIPLEEMDEALYGNAAAGPEVFEACVRMMEAVTAEAIKLFPNQTVSCMWKTQEDDSHLRVFVEPTDWKPEYADQEKPIAQLDVEIRNSVGGVYVTEDVTSELAPQSWWDVDYYIHTVQESFDKIRARKQQLMEMSRRLYALPPGVSVEEMSKAWKTKQGIEGTFDPARFEDPNRYLKALRTKSRAGAEETSRLLREEYGKKKVIWKQVDGELEEWEQDVIEEGLASQHAATQVKDEPHTRRPLPDQLRLMGKFEEAIQRATKQKAASQMVDRVLAPRLISKKSSRRKLNKTAPPSRPTPPSRPSEVSTAPKSSSAAAPSTLALRLQQTESFRAQSLQNEIPANRIPPKLLVKNTIPNILSEDLVMASAKLYGGTLGTPY</sequence>
<feature type="region of interest" description="Disordered" evidence="1">
    <location>
        <begin position="743"/>
        <end position="799"/>
    </location>
</feature>
<dbReference type="GO" id="GO:0000964">
    <property type="term" value="P:mitochondrial RNA 5'-end processing"/>
    <property type="evidence" value="ECO:0007669"/>
    <property type="project" value="TreeGrafter"/>
</dbReference>
<dbReference type="Pfam" id="PF08634">
    <property type="entry name" value="Pet127"/>
    <property type="match status" value="1"/>
</dbReference>
<comment type="caution">
    <text evidence="2">The sequence shown here is derived from an EMBL/GenBank/DDBJ whole genome shotgun (WGS) entry which is preliminary data.</text>
</comment>
<dbReference type="GO" id="GO:0005740">
    <property type="term" value="C:mitochondrial envelope"/>
    <property type="evidence" value="ECO:0007669"/>
    <property type="project" value="TreeGrafter"/>
</dbReference>
<proteinExistence type="predicted"/>
<evidence type="ECO:0008006" key="4">
    <source>
        <dbReference type="Google" id="ProtNLM"/>
    </source>
</evidence>
<feature type="region of interest" description="Disordered" evidence="1">
    <location>
        <begin position="64"/>
        <end position="95"/>
    </location>
</feature>
<dbReference type="OrthoDB" id="10249045at2759"/>
<evidence type="ECO:0000256" key="1">
    <source>
        <dbReference type="SAM" id="MobiDB-lite"/>
    </source>
</evidence>
<dbReference type="PANTHER" id="PTHR31014">
    <property type="entry name" value="MITOCHONDRIAL TRANSLATION SYSTEM COMPONENT PET127-RELATED"/>
    <property type="match status" value="1"/>
</dbReference>
<feature type="compositionally biased region" description="Basic residues" evidence="1">
    <location>
        <begin position="758"/>
        <end position="768"/>
    </location>
</feature>
<accession>A0A4R0RZU4</accession>
<dbReference type="PANTHER" id="PTHR31014:SF0">
    <property type="entry name" value="MITOCHONDRIAL TRANSLATION SYSTEM COMPONENT PET127-RELATED"/>
    <property type="match status" value="1"/>
</dbReference>
<dbReference type="EMBL" id="RWJN01000026">
    <property type="protein sequence ID" value="TCD70148.1"/>
    <property type="molecule type" value="Genomic_DNA"/>
</dbReference>
<reference evidence="2 3" key="1">
    <citation type="submission" date="2018-11" db="EMBL/GenBank/DDBJ databases">
        <title>Genome assembly of Steccherinum ochraceum LE-BIN_3174, the white-rot fungus of the Steccherinaceae family (The Residual Polyporoid clade, Polyporales, Basidiomycota).</title>
        <authorList>
            <person name="Fedorova T.V."/>
            <person name="Glazunova O.A."/>
            <person name="Landesman E.O."/>
            <person name="Moiseenko K.V."/>
            <person name="Psurtseva N.V."/>
            <person name="Savinova O.S."/>
            <person name="Shakhova N.V."/>
            <person name="Tyazhelova T.V."/>
            <person name="Vasina D.V."/>
        </authorList>
    </citation>
    <scope>NUCLEOTIDE SEQUENCE [LARGE SCALE GENOMIC DNA]</scope>
    <source>
        <strain evidence="2 3">LE-BIN_3174</strain>
    </source>
</reference>
<protein>
    <recommendedName>
        <fullName evidence="4">Pet127-domain-containing protein</fullName>
    </recommendedName>
</protein>
<dbReference type="Proteomes" id="UP000292702">
    <property type="component" value="Unassembled WGS sequence"/>
</dbReference>
<feature type="region of interest" description="Disordered" evidence="1">
    <location>
        <begin position="18"/>
        <end position="49"/>
    </location>
</feature>
<feature type="compositionally biased region" description="Low complexity" evidence="1">
    <location>
        <begin position="782"/>
        <end position="799"/>
    </location>
</feature>
<feature type="compositionally biased region" description="Polar residues" evidence="1">
    <location>
        <begin position="18"/>
        <end position="38"/>
    </location>
</feature>